<name>M5EA24_9GAMM</name>
<dbReference type="Proteomes" id="UP000011866">
    <property type="component" value="Chromosome"/>
</dbReference>
<evidence type="ECO:0000313" key="1">
    <source>
        <dbReference type="EMBL" id="CCU74106.1"/>
    </source>
</evidence>
<evidence type="ECO:0000313" key="2">
    <source>
        <dbReference type="Proteomes" id="UP000011866"/>
    </source>
</evidence>
<proteinExistence type="predicted"/>
<sequence length="38" mass="4321">MELPTKHKNELTYSLVNGRLFVGFSHDTCVKNQTNLGQ</sequence>
<keyword evidence="2" id="KW-1185">Reference proteome</keyword>
<reference evidence="1 2" key="1">
    <citation type="journal article" date="2013" name="Genome Announc.">
        <title>Genome Sequence of Thalassolituus oleivorans MIL-1 (DSM 14913T).</title>
        <authorList>
            <person name="Golyshin P.N."/>
            <person name="Werner J."/>
            <person name="Chernikova T.N."/>
            <person name="Tran H."/>
            <person name="Ferrer M."/>
            <person name="Yakimov M.M."/>
            <person name="Teeling H."/>
            <person name="Golyshina O.V."/>
        </authorList>
    </citation>
    <scope>NUCLEOTIDE SEQUENCE [LARGE SCALE GENOMIC DNA]</scope>
    <source>
        <strain evidence="1 2">MIL-1</strain>
    </source>
</reference>
<dbReference type="AlphaFoldDB" id="M5EA24"/>
<organism evidence="1 2">
    <name type="scientific">Thalassolituus oleivorans MIL-1</name>
    <dbReference type="NCBI Taxonomy" id="1298593"/>
    <lineage>
        <taxon>Bacteria</taxon>
        <taxon>Pseudomonadati</taxon>
        <taxon>Pseudomonadota</taxon>
        <taxon>Gammaproteobacteria</taxon>
        <taxon>Oceanospirillales</taxon>
        <taxon>Oceanospirillaceae</taxon>
        <taxon>Thalassolituus</taxon>
    </lineage>
</organism>
<gene>
    <name evidence="1" type="ORF">TOL_3723</name>
</gene>
<protein>
    <submittedName>
        <fullName evidence="1">Uncharacterized protein</fullName>
    </submittedName>
</protein>
<dbReference type="HOGENOM" id="CLU_3334134_0_0_6"/>
<accession>M5EA24</accession>
<dbReference type="EMBL" id="HF680312">
    <property type="protein sequence ID" value="CCU74106.1"/>
    <property type="molecule type" value="Genomic_DNA"/>
</dbReference>
<dbReference type="KEGG" id="tol:TOL_3723"/>